<reference evidence="2 3" key="1">
    <citation type="journal article" date="2007" name="Nature">
        <title>Evolution of genes and genomes on the Drosophila phylogeny.</title>
        <authorList>
            <consortium name="Drosophila 12 Genomes Consortium"/>
            <person name="Clark A.G."/>
            <person name="Eisen M.B."/>
            <person name="Smith D.R."/>
            <person name="Bergman C.M."/>
            <person name="Oliver B."/>
            <person name="Markow T.A."/>
            <person name="Kaufman T.C."/>
            <person name="Kellis M."/>
            <person name="Gelbart W."/>
            <person name="Iyer V.N."/>
            <person name="Pollard D.A."/>
            <person name="Sackton T.B."/>
            <person name="Larracuente A.M."/>
            <person name="Singh N.D."/>
            <person name="Abad J.P."/>
            <person name="Abt D.N."/>
            <person name="Adryan B."/>
            <person name="Aguade M."/>
            <person name="Akashi H."/>
            <person name="Anderson W.W."/>
            <person name="Aquadro C.F."/>
            <person name="Ardell D.H."/>
            <person name="Arguello R."/>
            <person name="Artieri C.G."/>
            <person name="Barbash D.A."/>
            <person name="Barker D."/>
            <person name="Barsanti P."/>
            <person name="Batterham P."/>
            <person name="Batzoglou S."/>
            <person name="Begun D."/>
            <person name="Bhutkar A."/>
            <person name="Blanco E."/>
            <person name="Bosak S.A."/>
            <person name="Bradley R.K."/>
            <person name="Brand A.D."/>
            <person name="Brent M.R."/>
            <person name="Brooks A.N."/>
            <person name="Brown R.H."/>
            <person name="Butlin R.K."/>
            <person name="Caggese C."/>
            <person name="Calvi B.R."/>
            <person name="Bernardo de Carvalho A."/>
            <person name="Caspi A."/>
            <person name="Castrezana S."/>
            <person name="Celniker S.E."/>
            <person name="Chang J.L."/>
            <person name="Chapple C."/>
            <person name="Chatterji S."/>
            <person name="Chinwalla A."/>
            <person name="Civetta A."/>
            <person name="Clifton S.W."/>
            <person name="Comeron J.M."/>
            <person name="Costello J.C."/>
            <person name="Coyne J.A."/>
            <person name="Daub J."/>
            <person name="David R.G."/>
            <person name="Delcher A.L."/>
            <person name="Delehaunty K."/>
            <person name="Do C.B."/>
            <person name="Ebling H."/>
            <person name="Edwards K."/>
            <person name="Eickbush T."/>
            <person name="Evans J.D."/>
            <person name="Filipski A."/>
            <person name="Findeiss S."/>
            <person name="Freyhult E."/>
            <person name="Fulton L."/>
            <person name="Fulton R."/>
            <person name="Garcia A.C."/>
            <person name="Gardiner A."/>
            <person name="Garfield D.A."/>
            <person name="Garvin B.E."/>
            <person name="Gibson G."/>
            <person name="Gilbert D."/>
            <person name="Gnerre S."/>
            <person name="Godfrey J."/>
            <person name="Good R."/>
            <person name="Gotea V."/>
            <person name="Gravely B."/>
            <person name="Greenberg A.J."/>
            <person name="Griffiths-Jones S."/>
            <person name="Gross S."/>
            <person name="Guigo R."/>
            <person name="Gustafson E.A."/>
            <person name="Haerty W."/>
            <person name="Hahn M.W."/>
            <person name="Halligan D.L."/>
            <person name="Halpern A.L."/>
            <person name="Halter G.M."/>
            <person name="Han M.V."/>
            <person name="Heger A."/>
            <person name="Hillier L."/>
            <person name="Hinrichs A.S."/>
            <person name="Holmes I."/>
            <person name="Hoskins R.A."/>
            <person name="Hubisz M.J."/>
            <person name="Hultmark D."/>
            <person name="Huntley M.A."/>
            <person name="Jaffe D.B."/>
            <person name="Jagadeeshan S."/>
            <person name="Jeck W.R."/>
            <person name="Johnson J."/>
            <person name="Jones C.D."/>
            <person name="Jordan W.C."/>
            <person name="Karpen G.H."/>
            <person name="Kataoka E."/>
            <person name="Keightley P.D."/>
            <person name="Kheradpour P."/>
            <person name="Kirkness E.F."/>
            <person name="Koerich L.B."/>
            <person name="Kristiansen K."/>
            <person name="Kudrna D."/>
            <person name="Kulathinal R.J."/>
            <person name="Kumar S."/>
            <person name="Kwok R."/>
            <person name="Lander E."/>
            <person name="Langley C.H."/>
            <person name="Lapoint R."/>
            <person name="Lazzaro B.P."/>
            <person name="Lee S.J."/>
            <person name="Levesque L."/>
            <person name="Li R."/>
            <person name="Lin C.F."/>
            <person name="Lin M.F."/>
            <person name="Lindblad-Toh K."/>
            <person name="Llopart A."/>
            <person name="Long M."/>
            <person name="Low L."/>
            <person name="Lozovsky E."/>
            <person name="Lu J."/>
            <person name="Luo M."/>
            <person name="Machado C.A."/>
            <person name="Makalowski W."/>
            <person name="Marzo M."/>
            <person name="Matsuda M."/>
            <person name="Matzkin L."/>
            <person name="McAllister B."/>
            <person name="McBride C.S."/>
            <person name="McKernan B."/>
            <person name="McKernan K."/>
            <person name="Mendez-Lago M."/>
            <person name="Minx P."/>
            <person name="Mollenhauer M.U."/>
            <person name="Montooth K."/>
            <person name="Mount S.M."/>
            <person name="Mu X."/>
            <person name="Myers E."/>
            <person name="Negre B."/>
            <person name="Newfeld S."/>
            <person name="Nielsen R."/>
            <person name="Noor M.A."/>
            <person name="O'Grady P."/>
            <person name="Pachter L."/>
            <person name="Papaceit M."/>
            <person name="Parisi M.J."/>
            <person name="Parisi M."/>
            <person name="Parts L."/>
            <person name="Pedersen J.S."/>
            <person name="Pesole G."/>
            <person name="Phillippy A.M."/>
            <person name="Ponting C.P."/>
            <person name="Pop M."/>
            <person name="Porcelli D."/>
            <person name="Powell J.R."/>
            <person name="Prohaska S."/>
            <person name="Pruitt K."/>
            <person name="Puig M."/>
            <person name="Quesneville H."/>
            <person name="Ram K.R."/>
            <person name="Rand D."/>
            <person name="Rasmussen M.D."/>
            <person name="Reed L.K."/>
            <person name="Reenan R."/>
            <person name="Reily A."/>
            <person name="Remington K.A."/>
            <person name="Rieger T.T."/>
            <person name="Ritchie M.G."/>
            <person name="Robin C."/>
            <person name="Rogers Y.H."/>
            <person name="Rohde C."/>
            <person name="Rozas J."/>
            <person name="Rubenfield M.J."/>
            <person name="Ruiz A."/>
            <person name="Russo S."/>
            <person name="Salzberg S.L."/>
            <person name="Sanchez-Gracia A."/>
            <person name="Saranga D.J."/>
            <person name="Sato H."/>
            <person name="Schaeffer S.W."/>
            <person name="Schatz M.C."/>
            <person name="Schlenke T."/>
            <person name="Schwartz R."/>
            <person name="Segarra C."/>
            <person name="Singh R.S."/>
            <person name="Sirot L."/>
            <person name="Sirota M."/>
            <person name="Sisneros N.B."/>
            <person name="Smith C.D."/>
            <person name="Smith T.F."/>
            <person name="Spieth J."/>
            <person name="Stage D.E."/>
            <person name="Stark A."/>
            <person name="Stephan W."/>
            <person name="Strausberg R.L."/>
            <person name="Strempel S."/>
            <person name="Sturgill D."/>
            <person name="Sutton G."/>
            <person name="Sutton G.G."/>
            <person name="Tao W."/>
            <person name="Teichmann S."/>
            <person name="Tobari Y.N."/>
            <person name="Tomimura Y."/>
            <person name="Tsolas J.M."/>
            <person name="Valente V.L."/>
            <person name="Venter E."/>
            <person name="Venter J.C."/>
            <person name="Vicario S."/>
            <person name="Vieira F.G."/>
            <person name="Vilella A.J."/>
            <person name="Villasante A."/>
            <person name="Walenz B."/>
            <person name="Wang J."/>
            <person name="Wasserman M."/>
            <person name="Watts T."/>
            <person name="Wilson D."/>
            <person name="Wilson R.K."/>
            <person name="Wing R.A."/>
            <person name="Wolfner M.F."/>
            <person name="Wong A."/>
            <person name="Wong G.K."/>
            <person name="Wu C.I."/>
            <person name="Wu G."/>
            <person name="Yamamoto D."/>
            <person name="Yang H.P."/>
            <person name="Yang S.P."/>
            <person name="Yorke J.A."/>
            <person name="Yoshida K."/>
            <person name="Zdobnov E."/>
            <person name="Zhang P."/>
            <person name="Zhang Y."/>
            <person name="Zimin A.V."/>
            <person name="Baldwin J."/>
            <person name="Abdouelleil A."/>
            <person name="Abdulkadir J."/>
            <person name="Abebe A."/>
            <person name="Abera B."/>
            <person name="Abreu J."/>
            <person name="Acer S.C."/>
            <person name="Aftuck L."/>
            <person name="Alexander A."/>
            <person name="An P."/>
            <person name="Anderson E."/>
            <person name="Anderson S."/>
            <person name="Arachi H."/>
            <person name="Azer M."/>
            <person name="Bachantsang P."/>
            <person name="Barry A."/>
            <person name="Bayul T."/>
            <person name="Berlin A."/>
            <person name="Bessette D."/>
            <person name="Bloom T."/>
            <person name="Blye J."/>
            <person name="Boguslavskiy L."/>
            <person name="Bonnet C."/>
            <person name="Boukhgalter B."/>
            <person name="Bourzgui I."/>
            <person name="Brown A."/>
            <person name="Cahill P."/>
            <person name="Channer S."/>
            <person name="Cheshatsang Y."/>
            <person name="Chuda L."/>
            <person name="Citroen M."/>
            <person name="Collymore A."/>
            <person name="Cooke P."/>
            <person name="Costello M."/>
            <person name="D'Aco K."/>
            <person name="Daza R."/>
            <person name="De Haan G."/>
            <person name="DeGray S."/>
            <person name="DeMaso C."/>
            <person name="Dhargay N."/>
            <person name="Dooley K."/>
            <person name="Dooley E."/>
            <person name="Doricent M."/>
            <person name="Dorje P."/>
            <person name="Dorjee K."/>
            <person name="Dupes A."/>
            <person name="Elong R."/>
            <person name="Falk J."/>
            <person name="Farina A."/>
            <person name="Faro S."/>
            <person name="Ferguson D."/>
            <person name="Fisher S."/>
            <person name="Foley C.D."/>
            <person name="Franke A."/>
            <person name="Friedrich D."/>
            <person name="Gadbois L."/>
            <person name="Gearin G."/>
            <person name="Gearin C.R."/>
            <person name="Giannoukos G."/>
            <person name="Goode T."/>
            <person name="Graham J."/>
            <person name="Grandbois E."/>
            <person name="Grewal S."/>
            <person name="Gyaltsen K."/>
            <person name="Hafez N."/>
            <person name="Hagos B."/>
            <person name="Hall J."/>
            <person name="Henson C."/>
            <person name="Hollinger A."/>
            <person name="Honan T."/>
            <person name="Huard M.D."/>
            <person name="Hughes L."/>
            <person name="Hurhula B."/>
            <person name="Husby M.E."/>
            <person name="Kamat A."/>
            <person name="Kanga B."/>
            <person name="Kashin S."/>
            <person name="Khazanovich D."/>
            <person name="Kisner P."/>
            <person name="Lance K."/>
            <person name="Lara M."/>
            <person name="Lee W."/>
            <person name="Lennon N."/>
            <person name="Letendre F."/>
            <person name="LeVine R."/>
            <person name="Lipovsky A."/>
            <person name="Liu X."/>
            <person name="Liu J."/>
            <person name="Liu S."/>
            <person name="Lokyitsang T."/>
            <person name="Lokyitsang Y."/>
            <person name="Lubonja R."/>
            <person name="Lui A."/>
            <person name="MacDonald P."/>
            <person name="Magnisalis V."/>
            <person name="Maru K."/>
            <person name="Matthews C."/>
            <person name="McCusker W."/>
            <person name="McDonough S."/>
            <person name="Mehta T."/>
            <person name="Meldrim J."/>
            <person name="Meneus L."/>
            <person name="Mihai O."/>
            <person name="Mihalev A."/>
            <person name="Mihova T."/>
            <person name="Mittelman R."/>
            <person name="Mlenga V."/>
            <person name="Montmayeur A."/>
            <person name="Mulrain L."/>
            <person name="Navidi A."/>
            <person name="Naylor J."/>
            <person name="Negash T."/>
            <person name="Nguyen T."/>
            <person name="Nguyen N."/>
            <person name="Nicol R."/>
            <person name="Norbu C."/>
            <person name="Norbu N."/>
            <person name="Novod N."/>
            <person name="O'Neill B."/>
            <person name="Osman S."/>
            <person name="Markiewicz E."/>
            <person name="Oyono O.L."/>
            <person name="Patti C."/>
            <person name="Phunkhang P."/>
            <person name="Pierre F."/>
            <person name="Priest M."/>
            <person name="Raghuraman S."/>
            <person name="Rege F."/>
            <person name="Reyes R."/>
            <person name="Rise C."/>
            <person name="Rogov P."/>
            <person name="Ross K."/>
            <person name="Ryan E."/>
            <person name="Settipalli S."/>
            <person name="Shea T."/>
            <person name="Sherpa N."/>
            <person name="Shi L."/>
            <person name="Shih D."/>
            <person name="Sparrow T."/>
            <person name="Spaulding J."/>
            <person name="Stalker J."/>
            <person name="Stange-Thomann N."/>
            <person name="Stavropoulos S."/>
            <person name="Stone C."/>
            <person name="Strader C."/>
            <person name="Tesfaye S."/>
            <person name="Thomson T."/>
            <person name="Thoulutsang Y."/>
            <person name="Thoulutsang D."/>
            <person name="Topham K."/>
            <person name="Topping I."/>
            <person name="Tsamla T."/>
            <person name="Vassiliev H."/>
            <person name="Vo A."/>
            <person name="Wangchuk T."/>
            <person name="Wangdi T."/>
            <person name="Weiand M."/>
            <person name="Wilkinson J."/>
            <person name="Wilson A."/>
            <person name="Yadav S."/>
            <person name="Young G."/>
            <person name="Yu Q."/>
            <person name="Zembek L."/>
            <person name="Zhong D."/>
            <person name="Zimmer A."/>
            <person name="Zwirko Z."/>
            <person name="Jaffe D.B."/>
            <person name="Alvarez P."/>
            <person name="Brockman W."/>
            <person name="Butler J."/>
            <person name="Chin C."/>
            <person name="Gnerre S."/>
            <person name="Grabherr M."/>
            <person name="Kleber M."/>
            <person name="Mauceli E."/>
            <person name="MacCallum I."/>
        </authorList>
    </citation>
    <scope>NUCLEOTIDE SEQUENCE [LARGE SCALE GENOMIC DNA]</scope>
    <source>
        <strain evidence="3">Rob3c / Tucson 14021-0248.25</strain>
    </source>
</reference>
<dbReference type="HOGENOM" id="CLU_570209_0_0_1"/>
<keyword evidence="3" id="KW-1185">Reference proteome</keyword>
<gene>
    <name evidence="2" type="primary">Dsec\GM18953</name>
    <name evidence="2" type="ORF">Dsec_GM18953</name>
</gene>
<evidence type="ECO:0000313" key="3">
    <source>
        <dbReference type="Proteomes" id="UP000001292"/>
    </source>
</evidence>
<evidence type="ECO:0000313" key="2">
    <source>
        <dbReference type="EMBL" id="EDW43867.1"/>
    </source>
</evidence>
<feature type="compositionally biased region" description="Acidic residues" evidence="1">
    <location>
        <begin position="280"/>
        <end position="300"/>
    </location>
</feature>
<dbReference type="STRING" id="7238.B4I9I6"/>
<feature type="region of interest" description="Disordered" evidence="1">
    <location>
        <begin position="223"/>
        <end position="249"/>
    </location>
</feature>
<organism evidence="3">
    <name type="scientific">Drosophila sechellia</name>
    <name type="common">Fruit fly</name>
    <dbReference type="NCBI Taxonomy" id="7238"/>
    <lineage>
        <taxon>Eukaryota</taxon>
        <taxon>Metazoa</taxon>
        <taxon>Ecdysozoa</taxon>
        <taxon>Arthropoda</taxon>
        <taxon>Hexapoda</taxon>
        <taxon>Insecta</taxon>
        <taxon>Pterygota</taxon>
        <taxon>Neoptera</taxon>
        <taxon>Endopterygota</taxon>
        <taxon>Diptera</taxon>
        <taxon>Brachycera</taxon>
        <taxon>Muscomorpha</taxon>
        <taxon>Ephydroidea</taxon>
        <taxon>Drosophilidae</taxon>
        <taxon>Drosophila</taxon>
        <taxon>Sophophora</taxon>
    </lineage>
</organism>
<dbReference type="EMBL" id="CH480825">
    <property type="protein sequence ID" value="EDW43867.1"/>
    <property type="molecule type" value="Genomic_DNA"/>
</dbReference>
<feature type="region of interest" description="Disordered" evidence="1">
    <location>
        <begin position="1"/>
        <end position="26"/>
    </location>
</feature>
<dbReference type="AlphaFoldDB" id="B4I9I6"/>
<protein>
    <submittedName>
        <fullName evidence="2">GM18953</fullName>
    </submittedName>
</protein>
<name>B4I9I6_DROSE</name>
<feature type="region of interest" description="Disordered" evidence="1">
    <location>
        <begin position="427"/>
        <end position="479"/>
    </location>
</feature>
<feature type="region of interest" description="Disordered" evidence="1">
    <location>
        <begin position="280"/>
        <end position="302"/>
    </location>
</feature>
<feature type="compositionally biased region" description="Acidic residues" evidence="1">
    <location>
        <begin position="432"/>
        <end position="455"/>
    </location>
</feature>
<dbReference type="Proteomes" id="UP000001292">
    <property type="component" value="Unassembled WGS sequence"/>
</dbReference>
<evidence type="ECO:0000256" key="1">
    <source>
        <dbReference type="SAM" id="MobiDB-lite"/>
    </source>
</evidence>
<accession>B4I9I6</accession>
<sequence>MKPNKETKLPASNWMNKSSHEPSFATSNGVKNKTVSFSRFIHTDRVAEGPTNAAQKKTVFFSRFERTNRAAEDLTRPLASMKPKQAVASTSNEPFFASNLKYYPHLPQPAFMNKRFQSTLMRSPEPNFAMSKGMKKKTVSFSRFIRDDRAAGGRPTNWVKKKTVSARPLVRAHLSIEDLAHQLASMSLNNLVVASTSNKPFFASNQKYYSHLAQPASVGLSQARNATQPSMQPRRHNSITNEFPDDPPKPAFNCRSSLVRRNSINLPIEANFAKSVLMGNDDDDEEEEEEEEVEVEEEDEMNKRFQSTLMRSPEPNFAMSKGMKKKTVSFSRFIRDDRAAGGRPTNWVKKKTVSARPLVRAHLSIEDLAHQLASMSLNNLPSMQPRRHNSITNEFPDDPPKPAFNCRSSLVRRNSINLPIEANFAKSVLMGNDDDDEEEEEEEEVEVEEEDEVQDLNEPATSTSQDAIPKPSKNFGFTF</sequence>
<proteinExistence type="predicted"/>
<dbReference type="PhylomeDB" id="B4I9I6"/>